<accession>A0A1U9KJF7</accession>
<proteinExistence type="predicted"/>
<protein>
    <submittedName>
        <fullName evidence="3">Disulfide bond formation protein DsbA</fullName>
    </submittedName>
</protein>
<dbReference type="Proteomes" id="UP000188937">
    <property type="component" value="Chromosome"/>
</dbReference>
<reference evidence="3 4" key="1">
    <citation type="submission" date="2016-03" db="EMBL/GenBank/DDBJ databases">
        <title>Acetic acid bacteria sequencing.</title>
        <authorList>
            <person name="Brandt J."/>
            <person name="Jakob F."/>
            <person name="Vogel R.F."/>
        </authorList>
    </citation>
    <scope>NUCLEOTIDE SEQUENCE [LARGE SCALE GENOMIC DNA]</scope>
    <source>
        <strain evidence="3 4">TMW2.1153</strain>
    </source>
</reference>
<dbReference type="InterPro" id="IPR001853">
    <property type="entry name" value="DSBA-like_thioredoxin_dom"/>
</dbReference>
<dbReference type="Gene3D" id="3.40.30.10">
    <property type="entry name" value="Glutaredoxin"/>
    <property type="match status" value="1"/>
</dbReference>
<dbReference type="KEGG" id="aace:A0U92_15470"/>
<evidence type="ECO:0000313" key="4">
    <source>
        <dbReference type="Proteomes" id="UP000188937"/>
    </source>
</evidence>
<dbReference type="CDD" id="cd03024">
    <property type="entry name" value="DsbA_FrnE"/>
    <property type="match status" value="1"/>
</dbReference>
<feature type="domain" description="DSBA-like thioredoxin" evidence="2">
    <location>
        <begin position="3"/>
        <end position="204"/>
    </location>
</feature>
<evidence type="ECO:0000313" key="3">
    <source>
        <dbReference type="EMBL" id="AQS85931.1"/>
    </source>
</evidence>
<gene>
    <name evidence="3" type="ORF">A0U92_15470</name>
</gene>
<evidence type="ECO:0000256" key="1">
    <source>
        <dbReference type="SAM" id="MobiDB-lite"/>
    </source>
</evidence>
<evidence type="ECO:0000259" key="2">
    <source>
        <dbReference type="Pfam" id="PF01323"/>
    </source>
</evidence>
<dbReference type="Pfam" id="PF01323">
    <property type="entry name" value="DSBA"/>
    <property type="match status" value="1"/>
</dbReference>
<organism evidence="3 4">
    <name type="scientific">Acetobacter aceti</name>
    <dbReference type="NCBI Taxonomy" id="435"/>
    <lineage>
        <taxon>Bacteria</taxon>
        <taxon>Pseudomonadati</taxon>
        <taxon>Pseudomonadota</taxon>
        <taxon>Alphaproteobacteria</taxon>
        <taxon>Acetobacterales</taxon>
        <taxon>Acetobacteraceae</taxon>
        <taxon>Acetobacter</taxon>
        <taxon>Acetobacter subgen. Acetobacter</taxon>
    </lineage>
</organism>
<sequence length="240" mass="26626">MKLEIWSDYACPYCYIGKRFLEAALAEFEHAREIEIVFRAFELDPTSGPAVTTTTLDRIMRKYGKSRSDAQAMIDHITSMGERCGLDMRYASVRYTKTFDAHRLTKFAELHERGADMTERLFRAYFTDNLPLADHDVLVGLAQDVGLDSDAVRAMLTGTNFAEDVRRDETRASQAGVHGVPFFVFDGVYAFSGAQPKAQLLAALRQSWNDARKTVSDNPTTGMTCDSKGCAIPPSGTGAL</sequence>
<dbReference type="PANTHER" id="PTHR13887:SF41">
    <property type="entry name" value="THIOREDOXIN SUPERFAMILY PROTEIN"/>
    <property type="match status" value="1"/>
</dbReference>
<feature type="region of interest" description="Disordered" evidence="1">
    <location>
        <begin position="215"/>
        <end position="240"/>
    </location>
</feature>
<dbReference type="SUPFAM" id="SSF52833">
    <property type="entry name" value="Thioredoxin-like"/>
    <property type="match status" value="1"/>
</dbReference>
<dbReference type="AlphaFoldDB" id="A0A1U9KJF7"/>
<name>A0A1U9KJF7_ACEAC</name>
<dbReference type="RefSeq" id="WP_077813934.1">
    <property type="nucleotide sequence ID" value="NZ_CP014692.1"/>
</dbReference>
<dbReference type="InterPro" id="IPR036249">
    <property type="entry name" value="Thioredoxin-like_sf"/>
</dbReference>
<dbReference type="EMBL" id="CP014692">
    <property type="protein sequence ID" value="AQS85931.1"/>
    <property type="molecule type" value="Genomic_DNA"/>
</dbReference>
<dbReference type="STRING" id="435.A0U92_15470"/>
<dbReference type="GO" id="GO:0016491">
    <property type="term" value="F:oxidoreductase activity"/>
    <property type="evidence" value="ECO:0007669"/>
    <property type="project" value="InterPro"/>
</dbReference>
<keyword evidence="4" id="KW-1185">Reference proteome</keyword>
<dbReference type="PANTHER" id="PTHR13887">
    <property type="entry name" value="GLUTATHIONE S-TRANSFERASE KAPPA"/>
    <property type="match status" value="1"/>
</dbReference>
<dbReference type="OrthoDB" id="9799122at2"/>